<feature type="compositionally biased region" description="Polar residues" evidence="1">
    <location>
        <begin position="43"/>
        <end position="53"/>
    </location>
</feature>
<evidence type="ECO:0000313" key="2">
    <source>
        <dbReference type="EMBL" id="RRT72466.1"/>
    </source>
</evidence>
<reference evidence="2 3" key="1">
    <citation type="journal article" date="2014" name="Agronomy (Basel)">
        <title>A Draft Genome Sequence for Ensete ventricosum, the Drought-Tolerant Tree Against Hunger.</title>
        <authorList>
            <person name="Harrison J."/>
            <person name="Moore K.A."/>
            <person name="Paszkiewicz K."/>
            <person name="Jones T."/>
            <person name="Grant M."/>
            <person name="Ambacheew D."/>
            <person name="Muzemil S."/>
            <person name="Studholme D.J."/>
        </authorList>
    </citation>
    <scope>NUCLEOTIDE SEQUENCE [LARGE SCALE GENOMIC DNA]</scope>
</reference>
<comment type="caution">
    <text evidence="2">The sequence shown here is derived from an EMBL/GenBank/DDBJ whole genome shotgun (WGS) entry which is preliminary data.</text>
</comment>
<sequence length="98" mass="11033">MKGHRLVNKLEFCVGPECGWVLNYTSWQSIMALLHSLQSRGEQRARTTASRHYTSVPPMTGPISHCHCPPPAPSNNVSQWRPPHDVSIRGSNTREDRS</sequence>
<evidence type="ECO:0000256" key="1">
    <source>
        <dbReference type="SAM" id="MobiDB-lite"/>
    </source>
</evidence>
<dbReference type="Proteomes" id="UP000287651">
    <property type="component" value="Unassembled WGS sequence"/>
</dbReference>
<proteinExistence type="predicted"/>
<accession>A0A427A878</accession>
<protein>
    <submittedName>
        <fullName evidence="2">Uncharacterized protein</fullName>
    </submittedName>
</protein>
<dbReference type="EMBL" id="AMZH03003394">
    <property type="protein sequence ID" value="RRT72466.1"/>
    <property type="molecule type" value="Genomic_DNA"/>
</dbReference>
<gene>
    <name evidence="2" type="ORF">B296_00005439</name>
</gene>
<name>A0A427A878_ENSVE</name>
<feature type="region of interest" description="Disordered" evidence="1">
    <location>
        <begin position="43"/>
        <end position="98"/>
    </location>
</feature>
<feature type="compositionally biased region" description="Basic and acidic residues" evidence="1">
    <location>
        <begin position="82"/>
        <end position="98"/>
    </location>
</feature>
<organism evidence="2 3">
    <name type="scientific">Ensete ventricosum</name>
    <name type="common">Abyssinian banana</name>
    <name type="synonym">Musa ensete</name>
    <dbReference type="NCBI Taxonomy" id="4639"/>
    <lineage>
        <taxon>Eukaryota</taxon>
        <taxon>Viridiplantae</taxon>
        <taxon>Streptophyta</taxon>
        <taxon>Embryophyta</taxon>
        <taxon>Tracheophyta</taxon>
        <taxon>Spermatophyta</taxon>
        <taxon>Magnoliopsida</taxon>
        <taxon>Liliopsida</taxon>
        <taxon>Zingiberales</taxon>
        <taxon>Musaceae</taxon>
        <taxon>Ensete</taxon>
    </lineage>
</organism>
<evidence type="ECO:0000313" key="3">
    <source>
        <dbReference type="Proteomes" id="UP000287651"/>
    </source>
</evidence>
<dbReference type="AlphaFoldDB" id="A0A427A878"/>